<gene>
    <name evidence="3" type="ORF">NIES30_12770</name>
</gene>
<comment type="caution">
    <text evidence="3">The sequence shown here is derived from an EMBL/GenBank/DDBJ whole genome shotgun (WGS) entry which is preliminary data.</text>
</comment>
<evidence type="ECO:0000313" key="4">
    <source>
        <dbReference type="Proteomes" id="UP000185557"/>
    </source>
</evidence>
<dbReference type="EMBL" id="MRCG01000008">
    <property type="protein sequence ID" value="OKH47834.1"/>
    <property type="molecule type" value="Genomic_DNA"/>
</dbReference>
<feature type="domain" description="SH3b" evidence="2">
    <location>
        <begin position="158"/>
        <end position="226"/>
    </location>
</feature>
<feature type="signal peptide" evidence="1">
    <location>
        <begin position="1"/>
        <end position="25"/>
    </location>
</feature>
<dbReference type="Gene3D" id="2.30.30.40">
    <property type="entry name" value="SH3 Domains"/>
    <property type="match status" value="1"/>
</dbReference>
<evidence type="ECO:0000313" key="3">
    <source>
        <dbReference type="EMBL" id="OKH47834.1"/>
    </source>
</evidence>
<protein>
    <recommendedName>
        <fullName evidence="2">SH3b domain-containing protein</fullName>
    </recommendedName>
</protein>
<dbReference type="AlphaFoldDB" id="A0A1U7J5C9"/>
<keyword evidence="4" id="KW-1185">Reference proteome</keyword>
<organism evidence="3 4">
    <name type="scientific">Phormidium tenue NIES-30</name>
    <dbReference type="NCBI Taxonomy" id="549789"/>
    <lineage>
        <taxon>Bacteria</taxon>
        <taxon>Bacillati</taxon>
        <taxon>Cyanobacteriota</taxon>
        <taxon>Cyanophyceae</taxon>
        <taxon>Oscillatoriophycideae</taxon>
        <taxon>Oscillatoriales</taxon>
        <taxon>Oscillatoriaceae</taxon>
        <taxon>Phormidium</taxon>
    </lineage>
</organism>
<keyword evidence="1" id="KW-0732">Signal</keyword>
<evidence type="ECO:0000259" key="2">
    <source>
        <dbReference type="PROSITE" id="PS51781"/>
    </source>
</evidence>
<evidence type="ECO:0000256" key="1">
    <source>
        <dbReference type="SAM" id="SignalP"/>
    </source>
</evidence>
<dbReference type="PROSITE" id="PS51781">
    <property type="entry name" value="SH3B"/>
    <property type="match status" value="1"/>
</dbReference>
<name>A0A1U7J5C9_9CYAN</name>
<dbReference type="SMART" id="SM00287">
    <property type="entry name" value="SH3b"/>
    <property type="match status" value="1"/>
</dbReference>
<sequence length="226" mass="24132">MNWVFQRVCLSLAPVALLSATSALAAAPAQPIAATPLPQTWLAQAGTIETVLLFETESMVVRVYRSGSGLFMNLYNKATDVVELRAAPTQLVPSTRDQTVYRAGGEAQRFARINVLGETELEILAANGNVVLKEPGFNAVVRVSSGSTDFRGNNFAPGTSAIVLSAEAARLRSAPRLGSTILAAAPRRAVVEVLDRGGNPEDGFIWYQVNYDGTTGWVRGDLLQPS</sequence>
<dbReference type="RefSeq" id="WP_073608793.1">
    <property type="nucleotide sequence ID" value="NZ_MRCG01000008.1"/>
</dbReference>
<dbReference type="Proteomes" id="UP000185557">
    <property type="component" value="Unassembled WGS sequence"/>
</dbReference>
<dbReference type="InterPro" id="IPR003646">
    <property type="entry name" value="SH3-like_bac-type"/>
</dbReference>
<feature type="chain" id="PRO_5012775593" description="SH3b domain-containing protein" evidence="1">
    <location>
        <begin position="26"/>
        <end position="226"/>
    </location>
</feature>
<dbReference type="Pfam" id="PF08239">
    <property type="entry name" value="SH3_3"/>
    <property type="match status" value="1"/>
</dbReference>
<reference evidence="3 4" key="1">
    <citation type="submission" date="2016-11" db="EMBL/GenBank/DDBJ databases">
        <title>Draft Genome Sequences of Nine Cyanobacterial Strains from Diverse Habitats.</title>
        <authorList>
            <person name="Zhu T."/>
            <person name="Hou S."/>
            <person name="Lu X."/>
            <person name="Hess W.R."/>
        </authorList>
    </citation>
    <scope>NUCLEOTIDE SEQUENCE [LARGE SCALE GENOMIC DNA]</scope>
    <source>
        <strain evidence="3 4">NIES-30</strain>
    </source>
</reference>
<accession>A0A1U7J5C9</accession>
<proteinExistence type="predicted"/>